<organism evidence="1 2">
    <name type="scientific">Streptomyces mooreae</name>
    <dbReference type="NCBI Taxonomy" id="3075523"/>
    <lineage>
        <taxon>Bacteria</taxon>
        <taxon>Bacillati</taxon>
        <taxon>Actinomycetota</taxon>
        <taxon>Actinomycetes</taxon>
        <taxon>Kitasatosporales</taxon>
        <taxon>Streptomycetaceae</taxon>
        <taxon>Streptomyces</taxon>
    </lineage>
</organism>
<dbReference type="EMBL" id="JAVRFE010000003">
    <property type="protein sequence ID" value="MDT0454832.1"/>
    <property type="molecule type" value="Genomic_DNA"/>
</dbReference>
<sequence>MEEDDRQSYRRAVARPLADAEDMELVFEERLRELMADPARLEPLFAVLSRLAEWVKEPVSDGQAPDSVWVDGERLFIVRDKGSHKRAGKRLWRAAWGLRHTKTTIERRDSVREFLAALAELSAQLLQMLARVLLVLLSRLLGRTAADDVPAWKPVPIDSTPQIAPRGPNPAFPVNINRGGHRRSTLGSVVLAA</sequence>
<protein>
    <recommendedName>
        <fullName evidence="3">Transposase</fullName>
    </recommendedName>
</protein>
<name>A0ABU2T0T7_9ACTN</name>
<reference evidence="1" key="1">
    <citation type="submission" date="2024-05" db="EMBL/GenBank/DDBJ databases">
        <title>30 novel species of actinomycetes from the DSMZ collection.</title>
        <authorList>
            <person name="Nouioui I."/>
        </authorList>
    </citation>
    <scope>NUCLEOTIDE SEQUENCE</scope>
    <source>
        <strain evidence="1">DSM 41527</strain>
    </source>
</reference>
<evidence type="ECO:0000313" key="2">
    <source>
        <dbReference type="Proteomes" id="UP001180551"/>
    </source>
</evidence>
<accession>A0ABU2T0T7</accession>
<keyword evidence="2" id="KW-1185">Reference proteome</keyword>
<dbReference type="RefSeq" id="WP_311622258.1">
    <property type="nucleotide sequence ID" value="NZ_JAVRFE010000003.1"/>
</dbReference>
<comment type="caution">
    <text evidence="1">The sequence shown here is derived from an EMBL/GenBank/DDBJ whole genome shotgun (WGS) entry which is preliminary data.</text>
</comment>
<evidence type="ECO:0008006" key="3">
    <source>
        <dbReference type="Google" id="ProtNLM"/>
    </source>
</evidence>
<dbReference type="Proteomes" id="UP001180551">
    <property type="component" value="Unassembled WGS sequence"/>
</dbReference>
<proteinExistence type="predicted"/>
<gene>
    <name evidence="1" type="ORF">RM550_03625</name>
</gene>
<evidence type="ECO:0000313" key="1">
    <source>
        <dbReference type="EMBL" id="MDT0454832.1"/>
    </source>
</evidence>